<protein>
    <submittedName>
        <fullName evidence="2">DUF4123 domain-containing protein</fullName>
    </submittedName>
</protein>
<dbReference type="RefSeq" id="WP_164526571.1">
    <property type="nucleotide sequence ID" value="NZ_CP047344.1"/>
</dbReference>
<gene>
    <name evidence="2" type="ORF">GTH24_14460</name>
</gene>
<dbReference type="InterPro" id="IPR025391">
    <property type="entry name" value="DUF4123"/>
</dbReference>
<accession>A0A6G6SKU2</accession>
<dbReference type="Pfam" id="PF13503">
    <property type="entry name" value="DUF4123"/>
    <property type="match status" value="1"/>
</dbReference>
<sequence length="260" mass="30581">MNNTLKAPSKEITTQWINQLKLISEKTHLDYIDIIIDQAGIENPIVPALIKMDNDIRWFSLFTNMPEEGFLEQAPLLIRIEWNKSTHLILLEELFELLYSEPRLLITSSPLSFNMLSTFLLSLAEVEWGFKSCLLRFYDTRVFPTLIKDILTSEQQKRFTDITFIWGWLDRDNDMSWLLGSYHPEIEDKSFSIIQFNDEQINKIGCISDAEELRSYSEFNNTSITQEENFNRLYHLAIQANNSDYLGTTEEYIRKHSFNN</sequence>
<dbReference type="Proteomes" id="UP000503287">
    <property type="component" value="Chromosome"/>
</dbReference>
<evidence type="ECO:0000313" key="3">
    <source>
        <dbReference type="Proteomes" id="UP000503287"/>
    </source>
</evidence>
<keyword evidence="3" id="KW-1185">Reference proteome</keyword>
<dbReference type="EMBL" id="CP047344">
    <property type="protein sequence ID" value="QIF95027.1"/>
    <property type="molecule type" value="Genomic_DNA"/>
</dbReference>
<name>A0A6G6SKU2_PROVU</name>
<organism evidence="2 3">
    <name type="scientific">Proteus vulgaris</name>
    <dbReference type="NCBI Taxonomy" id="585"/>
    <lineage>
        <taxon>Bacteria</taxon>
        <taxon>Pseudomonadati</taxon>
        <taxon>Pseudomonadota</taxon>
        <taxon>Gammaproteobacteria</taxon>
        <taxon>Enterobacterales</taxon>
        <taxon>Morganellaceae</taxon>
        <taxon>Proteus</taxon>
    </lineage>
</organism>
<evidence type="ECO:0000259" key="1">
    <source>
        <dbReference type="Pfam" id="PF13503"/>
    </source>
</evidence>
<feature type="domain" description="DUF4123" evidence="1">
    <location>
        <begin position="35"/>
        <end position="157"/>
    </location>
</feature>
<reference evidence="2 3" key="1">
    <citation type="submission" date="2020-01" db="EMBL/GenBank/DDBJ databases">
        <title>The genomic epidemiology of tigecycline resistance gene tet(X) variants in a swine farm in China.</title>
        <authorList>
            <person name="Peng K."/>
            <person name="Li R."/>
        </authorList>
    </citation>
    <scope>NUCLEOTIDE SEQUENCE [LARGE SCALE GENOMIC DNA]</scope>
    <source>
        <strain evidence="2 3">ZN3</strain>
    </source>
</reference>
<dbReference type="AlphaFoldDB" id="A0A6G6SKU2"/>
<proteinExistence type="predicted"/>
<evidence type="ECO:0000313" key="2">
    <source>
        <dbReference type="EMBL" id="QIF95027.1"/>
    </source>
</evidence>